<sequence>MGFSNTENNQTQQEDLRKHFIANKVNAFMEALSLNVSSPKYKQSSSIETKNEFQQHYCQVADKNDHEIHSIAPRSRRKCLLLQMPA</sequence>
<accession>A0A3Q7I9M0</accession>
<reference evidence="1" key="2">
    <citation type="submission" date="2019-01" db="UniProtKB">
        <authorList>
            <consortium name="EnsemblPlants"/>
        </authorList>
    </citation>
    <scope>IDENTIFICATION</scope>
    <source>
        <strain evidence="1">cv. Heinz 1706</strain>
    </source>
</reference>
<protein>
    <submittedName>
        <fullName evidence="1">Uncharacterized protein</fullName>
    </submittedName>
</protein>
<evidence type="ECO:0000313" key="2">
    <source>
        <dbReference type="Proteomes" id="UP000004994"/>
    </source>
</evidence>
<reference evidence="1" key="1">
    <citation type="journal article" date="2012" name="Nature">
        <title>The tomato genome sequence provides insights into fleshy fruit evolution.</title>
        <authorList>
            <consortium name="Tomato Genome Consortium"/>
        </authorList>
    </citation>
    <scope>NUCLEOTIDE SEQUENCE [LARGE SCALE GENOMIC DNA]</scope>
    <source>
        <strain evidence="1">cv. Heinz 1706</strain>
    </source>
</reference>
<dbReference type="InParanoid" id="A0A3Q7I9M0"/>
<proteinExistence type="predicted"/>
<organism evidence="1">
    <name type="scientific">Solanum lycopersicum</name>
    <name type="common">Tomato</name>
    <name type="synonym">Lycopersicon esculentum</name>
    <dbReference type="NCBI Taxonomy" id="4081"/>
    <lineage>
        <taxon>Eukaryota</taxon>
        <taxon>Viridiplantae</taxon>
        <taxon>Streptophyta</taxon>
        <taxon>Embryophyta</taxon>
        <taxon>Tracheophyta</taxon>
        <taxon>Spermatophyta</taxon>
        <taxon>Magnoliopsida</taxon>
        <taxon>eudicotyledons</taxon>
        <taxon>Gunneridae</taxon>
        <taxon>Pentapetalae</taxon>
        <taxon>asterids</taxon>
        <taxon>lamiids</taxon>
        <taxon>Solanales</taxon>
        <taxon>Solanaceae</taxon>
        <taxon>Solanoideae</taxon>
        <taxon>Solaneae</taxon>
        <taxon>Solanum</taxon>
        <taxon>Solanum subgen. Lycopersicon</taxon>
    </lineage>
</organism>
<dbReference type="Gramene" id="Solyc09g092075.1.1">
    <property type="protein sequence ID" value="Solyc09g092075.1.1"/>
    <property type="gene ID" value="Solyc09g092075.1"/>
</dbReference>
<dbReference type="AlphaFoldDB" id="A0A3Q7I9M0"/>
<evidence type="ECO:0000313" key="1">
    <source>
        <dbReference type="EnsemblPlants" id="Solyc09g092075.1.1"/>
    </source>
</evidence>
<dbReference type="EnsemblPlants" id="Solyc09g092075.1.1">
    <property type="protein sequence ID" value="Solyc09g092075.1.1"/>
    <property type="gene ID" value="Solyc09g092075.1"/>
</dbReference>
<keyword evidence="2" id="KW-1185">Reference proteome</keyword>
<name>A0A3Q7I9M0_SOLLC</name>
<dbReference type="Proteomes" id="UP000004994">
    <property type="component" value="Chromosome 9"/>
</dbReference>